<comment type="caution">
    <text evidence="3">The sequence shown here is derived from an EMBL/GenBank/DDBJ whole genome shotgun (WGS) entry which is preliminary data.</text>
</comment>
<evidence type="ECO:0000259" key="2">
    <source>
        <dbReference type="Pfam" id="PF02463"/>
    </source>
</evidence>
<reference evidence="4" key="1">
    <citation type="submission" date="2017-09" db="EMBL/GenBank/DDBJ databases">
        <title>Depth-based differentiation of microbial function through sediment-hosted aquifers and enrichment of novel symbionts in the deep terrestrial subsurface.</title>
        <authorList>
            <person name="Probst A.J."/>
            <person name="Ladd B."/>
            <person name="Jarett J.K."/>
            <person name="Geller-Mcgrath D.E."/>
            <person name="Sieber C.M.K."/>
            <person name="Emerson J.B."/>
            <person name="Anantharaman K."/>
            <person name="Thomas B.C."/>
            <person name="Malmstrom R."/>
            <person name="Stieglmeier M."/>
            <person name="Klingl A."/>
            <person name="Woyke T."/>
            <person name="Ryan C.M."/>
            <person name="Banfield J.F."/>
        </authorList>
    </citation>
    <scope>NUCLEOTIDE SEQUENCE [LARGE SCALE GENOMIC DNA]</scope>
</reference>
<feature type="coiled-coil region" evidence="1">
    <location>
        <begin position="234"/>
        <end position="308"/>
    </location>
</feature>
<dbReference type="InterPro" id="IPR003395">
    <property type="entry name" value="RecF/RecN/SMC_N"/>
</dbReference>
<dbReference type="InterPro" id="IPR027417">
    <property type="entry name" value="P-loop_NTPase"/>
</dbReference>
<dbReference type="Gene3D" id="3.40.50.300">
    <property type="entry name" value="P-loop containing nucleotide triphosphate hydrolases"/>
    <property type="match status" value="2"/>
</dbReference>
<dbReference type="SUPFAM" id="SSF52540">
    <property type="entry name" value="P-loop containing nucleoside triphosphate hydrolases"/>
    <property type="match status" value="1"/>
</dbReference>
<protein>
    <recommendedName>
        <fullName evidence="2">RecF/RecN/SMC N-terminal domain-containing protein</fullName>
    </recommendedName>
</protein>
<name>A0A2M7CQ35_9BACT</name>
<evidence type="ECO:0000256" key="1">
    <source>
        <dbReference type="SAM" id="Coils"/>
    </source>
</evidence>
<evidence type="ECO:0000313" key="4">
    <source>
        <dbReference type="Proteomes" id="UP000230595"/>
    </source>
</evidence>
<feature type="domain" description="RecF/RecN/SMC N-terminal" evidence="2">
    <location>
        <begin position="2"/>
        <end position="735"/>
    </location>
</feature>
<sequence length="745" mass="84955">MFLKSLELNGFKSFASKAVLEFPRGITAIVGPNGSGKSNIIDAIRWLLGEREAKNLRGDKIENLIFAGTSKKSRAGMAQVSLNFENNSGLVDEEFPEISIIRRVAREGVSQYFLNKSEVRLKDIIDFFARARLGTKGLAIINQGSSDLFVRVSPEERRAMIEEVLGLREFQIKKSEAERKLNNTNINLERVKAMVEEVLPRLRMLKRQTVKWEKRAQLETELKNLEDGYFSLKLSDIEKEKQKLEPELEEVAKAIAGKIAELKVLGNNVKKLEEKSEGNNFNSVKARKSELSSKHLKIQKELSRLEAKAEILGDISVRDEVEKKEELFFNGDESRHINTYVGDELARLVKEIKKSLDDIIFENMEEVAAVIKNIVEKIDVFFSGFENNKSVNSSKFKELEDIAKIKKDLLKEIVLIENDLKQVEKTEAEITAGLQDFNKQFQKAFEAMDAKRDEIRLLENKKQQMIFEREKFNMKLKDLEEQLEQIGRSINEFKLTSSQDVNIDPEGASIYEVERRMFRLRGELASIGEIDQALIKEAEETEKHYNFLSGQINDLEKAIDDLKILIKNLKERIHKEFLNAFRAINEKFDHFFRLMFKGGHAKLKIKSQILNLKINNDENDEENSEKQEEQEEKIGVEIDLNLPGKKITGVEMLSGGEKSLVSIAALFALISVSPPPFLVLDEIDAPLDEKNSQMFANLIKDFSGDTQFIIITHNRAVMEAADVLYGITMNDDGTSKLLSLKLGNS</sequence>
<dbReference type="AlphaFoldDB" id="A0A2M7CQ35"/>
<accession>A0A2M7CQ35</accession>
<feature type="coiled-coil region" evidence="1">
    <location>
        <begin position="538"/>
        <end position="572"/>
    </location>
</feature>
<dbReference type="Pfam" id="PF02463">
    <property type="entry name" value="SMC_N"/>
    <property type="match status" value="1"/>
</dbReference>
<evidence type="ECO:0000313" key="3">
    <source>
        <dbReference type="EMBL" id="PIV31745.1"/>
    </source>
</evidence>
<feature type="coiled-coil region" evidence="1">
    <location>
        <begin position="167"/>
        <end position="194"/>
    </location>
</feature>
<organism evidence="3 4">
    <name type="scientific">Candidatus Wolfebacteria bacterium CG02_land_8_20_14_3_00_37_12</name>
    <dbReference type="NCBI Taxonomy" id="1975066"/>
    <lineage>
        <taxon>Bacteria</taxon>
        <taxon>Candidatus Wolfeibacteriota</taxon>
    </lineage>
</organism>
<dbReference type="PANTHER" id="PTHR43977">
    <property type="entry name" value="STRUCTURAL MAINTENANCE OF CHROMOSOMES PROTEIN 3"/>
    <property type="match status" value="1"/>
</dbReference>
<feature type="coiled-coil region" evidence="1">
    <location>
        <begin position="406"/>
        <end position="496"/>
    </location>
</feature>
<dbReference type="EMBL" id="PEUH01000035">
    <property type="protein sequence ID" value="PIV31745.1"/>
    <property type="molecule type" value="Genomic_DNA"/>
</dbReference>
<dbReference type="Proteomes" id="UP000230595">
    <property type="component" value="Unassembled WGS sequence"/>
</dbReference>
<keyword evidence="1" id="KW-0175">Coiled coil</keyword>
<gene>
    <name evidence="3" type="ORF">COS33_01590</name>
</gene>
<proteinExistence type="predicted"/>